<dbReference type="EMBL" id="FMYE01000014">
    <property type="protein sequence ID" value="SDB76879.1"/>
    <property type="molecule type" value="Genomic_DNA"/>
</dbReference>
<dbReference type="Proteomes" id="UP000183670">
    <property type="component" value="Unassembled WGS sequence"/>
</dbReference>
<dbReference type="AlphaFoldDB" id="A0A1G6G4T7"/>
<reference evidence="1 2" key="1">
    <citation type="submission" date="2016-10" db="EMBL/GenBank/DDBJ databases">
        <authorList>
            <person name="de Groot N.N."/>
        </authorList>
    </citation>
    <scope>NUCLEOTIDE SEQUENCE [LARGE SCALE GENOMIC DNA]</scope>
    <source>
        <strain evidence="1 2">NLAE-zl-C500</strain>
    </source>
</reference>
<sequence>MIKCNVKVNGTIGRAAVVRASKEGKQFMTYSVNVVLSPNNGINKTINISVIKDSNDSSVAAQYVAGHRIEVEGVLYFKKRGSELYLDMSENQSNFYPEQSKDGIEGEMHFRGTLGKNIEMKTDKKNRPYLACSAYSAEKVADGFEYTWVCFIRFSDVIEDFLIPKGTIEVKGDMDLSIYNDNLNLGCRIKEMSKWVKQPYQEKKEELPF</sequence>
<proteinExistence type="predicted"/>
<accession>A0A1G6G4T7</accession>
<dbReference type="RefSeq" id="WP_074557818.1">
    <property type="nucleotide sequence ID" value="NZ_FMYE01000014.1"/>
</dbReference>
<organism evidence="1 2">
    <name type="scientific">Bacteroides ovatus</name>
    <dbReference type="NCBI Taxonomy" id="28116"/>
    <lineage>
        <taxon>Bacteria</taxon>
        <taxon>Pseudomonadati</taxon>
        <taxon>Bacteroidota</taxon>
        <taxon>Bacteroidia</taxon>
        <taxon>Bacteroidales</taxon>
        <taxon>Bacteroidaceae</taxon>
        <taxon>Bacteroides</taxon>
    </lineage>
</organism>
<evidence type="ECO:0000313" key="1">
    <source>
        <dbReference type="EMBL" id="SDB76879.1"/>
    </source>
</evidence>
<gene>
    <name evidence="1" type="ORF">SAMN05192581_101443</name>
</gene>
<evidence type="ECO:0000313" key="2">
    <source>
        <dbReference type="Proteomes" id="UP000183670"/>
    </source>
</evidence>
<protein>
    <submittedName>
        <fullName evidence="1">Uncharacterized protein</fullName>
    </submittedName>
</protein>
<name>A0A1G6G4T7_BACOV</name>